<keyword evidence="12" id="KW-1185">Reference proteome</keyword>
<dbReference type="PANTHER" id="PTHR43381">
    <property type="entry name" value="TRANSLATION INITIATION FACTOR IF-2-RELATED"/>
    <property type="match status" value="1"/>
</dbReference>
<dbReference type="RefSeq" id="WP_136150829.1">
    <property type="nucleotide sequence ID" value="NZ_CP038810.1"/>
</dbReference>
<dbReference type="HAMAP" id="MF_00100_B">
    <property type="entry name" value="IF_2_B"/>
    <property type="match status" value="1"/>
</dbReference>
<feature type="domain" description="Tr-type G" evidence="10">
    <location>
        <begin position="418"/>
        <end position="586"/>
    </location>
</feature>
<dbReference type="PANTHER" id="PTHR43381:SF5">
    <property type="entry name" value="TR-TYPE G DOMAIN-CONTAINING PROTEIN"/>
    <property type="match status" value="1"/>
</dbReference>
<dbReference type="NCBIfam" id="TIGR00487">
    <property type="entry name" value="IF-2"/>
    <property type="match status" value="1"/>
</dbReference>
<evidence type="ECO:0000313" key="11">
    <source>
        <dbReference type="EMBL" id="QBZ96837.1"/>
    </source>
</evidence>
<evidence type="ECO:0000256" key="9">
    <source>
        <dbReference type="SAM" id="MobiDB-lite"/>
    </source>
</evidence>
<evidence type="ECO:0000256" key="4">
    <source>
        <dbReference type="ARBA" id="ARBA00022741"/>
    </source>
</evidence>
<dbReference type="InterPro" id="IPR036925">
    <property type="entry name" value="TIF_IF2_dom3_sf"/>
</dbReference>
<name>A0A4P7PQ33_9FLAO</name>
<sequence length="920" mass="100492">MSEGNIRINKVLRELNISLERAVDYLKDKGIVIEANPNTKVSDDVYSILCGQFAGDKGNKEASKGVSEEIRKEKEALRIEREKEIEDKRKQDEERQQQQELIKAKATITAPKQVGKIDLEPKAPAAPVQPAKPVQEAKPVVEKKEVKEEAPVVTPKEEKLAAPVAEEPVDETHTTQYQALTGPVLTGQKIDLAQFNKPKKKKEEFKKDANKPAAAAPGQTAQQAANANANKNKRKRIPGKPEPGKPVVGGGGGGNAFGPNKPGGAKPGGGGFQKGNRPAIVQKVEPTEEEVKNQIKETLERLQGKGNKSKAAKYRRDKRDTHRQRSEDEMQALEEGSKTIKVTEFVTVGEVATMMDVPITKVIGTCMSLGIMVTMNQRLDAETLSIVADEFGFDVEFITTDIEDSIEIIEDKEEDLVSRAPIVTVMGHVDHGKTSLLDYIRKENVIAGESGGITQHIGAYAVTLEGGQKITFLDTPGHEAFTAMRARGAQVTDIAIIVVAADDDIMPQTKEAISHAQAANVPMIFAINKIDKQGANPEKIKEKLAAMNLLVEDWGGKYQSHDISAKKGTGVKELLEKVLLEAEILDLKANPNKPAVGTVVEAQLDKGRGYVSTILVQSGTLKVGDYVLAGKNHGKVKAMHDERGHSVTTAGPSTPISILGLDGASTAGDKFNVFEDEREAKQIATKRLQLMREQSVRTQRHITLAEIGRRIALGQFKELNIILKGDVDGSVEALSSEFSKLSTDEIQINIIHKGVGAITETDVMLASASDAIIIGFNVRPAGNARQIAQKEEIDIRSYSIIYDAINDLKDAMEGMLSPEMKEEVTGTAEIREIFKVSKVGTIAGCMVTDGKIYRNSKIRIIREGVVIFTGELATLKRFKDDVKEVAKGYDCGMQIKNYNDIEQLDLIEAFQEVEVKKKMK</sequence>
<feature type="compositionally biased region" description="Basic and acidic residues" evidence="9">
    <location>
        <begin position="201"/>
        <end position="210"/>
    </location>
</feature>
<keyword evidence="11" id="KW-0251">Elongation factor</keyword>
<dbReference type="InterPro" id="IPR005225">
    <property type="entry name" value="Small_GTP-bd"/>
</dbReference>
<accession>A0A4P7PQ33</accession>
<dbReference type="InterPro" id="IPR006847">
    <property type="entry name" value="IF2_N"/>
</dbReference>
<comment type="subcellular location">
    <subcellularLocation>
        <location evidence="7">Cytoplasm</location>
    </subcellularLocation>
</comment>
<gene>
    <name evidence="11" type="primary">lepA_1</name>
    <name evidence="7" type="synonym">infB</name>
    <name evidence="11" type="ORF">GS03_00319</name>
</gene>
<dbReference type="Gene3D" id="3.40.50.300">
    <property type="entry name" value="P-loop containing nucleotide triphosphate hydrolases"/>
    <property type="match status" value="1"/>
</dbReference>
<feature type="region of interest" description="Disordered" evidence="9">
    <location>
        <begin position="80"/>
        <end position="100"/>
    </location>
</feature>
<dbReference type="InterPro" id="IPR053905">
    <property type="entry name" value="EF-G-like_DII"/>
</dbReference>
<dbReference type="InterPro" id="IPR009000">
    <property type="entry name" value="Transl_B-barrel_sf"/>
</dbReference>
<feature type="binding site" evidence="7">
    <location>
        <begin position="528"/>
        <end position="531"/>
    </location>
    <ligand>
        <name>GTP</name>
        <dbReference type="ChEBI" id="CHEBI:37565"/>
    </ligand>
</feature>
<dbReference type="Pfam" id="PF00009">
    <property type="entry name" value="GTP_EFTU"/>
    <property type="match status" value="1"/>
</dbReference>
<dbReference type="FunFam" id="2.40.30.10:FF:000008">
    <property type="entry name" value="Translation initiation factor IF-2"/>
    <property type="match status" value="1"/>
</dbReference>
<feature type="compositionally biased region" description="Low complexity" evidence="9">
    <location>
        <begin position="122"/>
        <end position="138"/>
    </location>
</feature>
<comment type="similarity">
    <text evidence="1 7 8">Belongs to the TRAFAC class translation factor GTPase superfamily. Classic translation factor GTPase family. IF-2 subfamily.</text>
</comment>
<dbReference type="EMBL" id="CP038810">
    <property type="protein sequence ID" value="QBZ96837.1"/>
    <property type="molecule type" value="Genomic_DNA"/>
</dbReference>
<dbReference type="GO" id="GO:0005737">
    <property type="term" value="C:cytoplasm"/>
    <property type="evidence" value="ECO:0007669"/>
    <property type="project" value="UniProtKB-SubCell"/>
</dbReference>
<dbReference type="GO" id="GO:0003746">
    <property type="term" value="F:translation elongation factor activity"/>
    <property type="evidence" value="ECO:0007669"/>
    <property type="project" value="UniProtKB-KW"/>
</dbReference>
<dbReference type="Gene3D" id="3.40.50.10050">
    <property type="entry name" value="Translation initiation factor IF- 2, domain 3"/>
    <property type="match status" value="1"/>
</dbReference>
<comment type="caution">
    <text evidence="7">Lacks conserved residue(s) required for the propagation of feature annotation.</text>
</comment>
<evidence type="ECO:0000256" key="2">
    <source>
        <dbReference type="ARBA" id="ARBA00020675"/>
    </source>
</evidence>
<keyword evidence="5 7" id="KW-0648">Protein biosynthesis</keyword>
<dbReference type="FunFam" id="3.40.50.10050:FF:000001">
    <property type="entry name" value="Translation initiation factor IF-2"/>
    <property type="match status" value="1"/>
</dbReference>
<protein>
    <recommendedName>
        <fullName evidence="2 7">Translation initiation factor IF-2</fullName>
    </recommendedName>
</protein>
<feature type="compositionally biased region" description="Basic residues" evidence="9">
    <location>
        <begin position="307"/>
        <end position="316"/>
    </location>
</feature>
<dbReference type="FunFam" id="2.40.30.10:FF:000007">
    <property type="entry name" value="Translation initiation factor IF-2"/>
    <property type="match status" value="1"/>
</dbReference>
<feature type="region of interest" description="Disordered" evidence="9">
    <location>
        <begin position="122"/>
        <end position="276"/>
    </location>
</feature>
<dbReference type="PROSITE" id="PS51722">
    <property type="entry name" value="G_TR_2"/>
    <property type="match status" value="1"/>
</dbReference>
<dbReference type="GO" id="GO:0003743">
    <property type="term" value="F:translation initiation factor activity"/>
    <property type="evidence" value="ECO:0007669"/>
    <property type="project" value="UniProtKB-UniRule"/>
</dbReference>
<dbReference type="GO" id="GO:0005525">
    <property type="term" value="F:GTP binding"/>
    <property type="evidence" value="ECO:0007669"/>
    <property type="project" value="UniProtKB-KW"/>
</dbReference>
<feature type="compositionally biased region" description="Basic and acidic residues" evidence="9">
    <location>
        <begin position="317"/>
        <end position="328"/>
    </location>
</feature>
<dbReference type="CDD" id="cd03702">
    <property type="entry name" value="IF2_mtIF2_II"/>
    <property type="match status" value="1"/>
</dbReference>
<feature type="binding site" evidence="7">
    <location>
        <begin position="474"/>
        <end position="478"/>
    </location>
    <ligand>
        <name>GTP</name>
        <dbReference type="ChEBI" id="CHEBI:37565"/>
    </ligand>
</feature>
<dbReference type="GO" id="GO:0003924">
    <property type="term" value="F:GTPase activity"/>
    <property type="evidence" value="ECO:0007669"/>
    <property type="project" value="UniProtKB-UniRule"/>
</dbReference>
<evidence type="ECO:0000256" key="8">
    <source>
        <dbReference type="RuleBase" id="RU000644"/>
    </source>
</evidence>
<dbReference type="KEGG" id="fsn:GS03_00319"/>
<dbReference type="InterPro" id="IPR027417">
    <property type="entry name" value="P-loop_NTPase"/>
</dbReference>
<organism evidence="11 12">
    <name type="scientific">Flavobacterium sangjuense</name>
    <dbReference type="NCBI Taxonomy" id="2518177"/>
    <lineage>
        <taxon>Bacteria</taxon>
        <taxon>Pseudomonadati</taxon>
        <taxon>Bacteroidota</taxon>
        <taxon>Flavobacteriia</taxon>
        <taxon>Flavobacteriales</taxon>
        <taxon>Flavobacteriaceae</taxon>
        <taxon>Flavobacterium</taxon>
    </lineage>
</organism>
<keyword evidence="6 7" id="KW-0342">GTP-binding</keyword>
<dbReference type="Pfam" id="PF22042">
    <property type="entry name" value="EF-G_D2"/>
    <property type="match status" value="1"/>
</dbReference>
<evidence type="ECO:0000256" key="3">
    <source>
        <dbReference type="ARBA" id="ARBA00022540"/>
    </source>
</evidence>
<feature type="compositionally biased region" description="Low complexity" evidence="9">
    <location>
        <begin position="211"/>
        <end position="230"/>
    </location>
</feature>
<dbReference type="InterPro" id="IPR023115">
    <property type="entry name" value="TIF_IF2_dom3"/>
</dbReference>
<evidence type="ECO:0000259" key="10">
    <source>
        <dbReference type="PROSITE" id="PS51722"/>
    </source>
</evidence>
<dbReference type="InterPro" id="IPR044145">
    <property type="entry name" value="IF2_II"/>
</dbReference>
<dbReference type="CDD" id="cd03692">
    <property type="entry name" value="mtIF2_IVc"/>
    <property type="match status" value="1"/>
</dbReference>
<comment type="function">
    <text evidence="7 8">One of the essential components for the initiation of protein synthesis. Protects formylmethionyl-tRNA from spontaneous hydrolysis and promotes its binding to the 30S ribosomal subunits. Also involved in the hydrolysis of GTP during the formation of the 70S ribosomal complex.</text>
</comment>
<keyword evidence="4 7" id="KW-0547">Nucleotide-binding</keyword>
<dbReference type="NCBIfam" id="TIGR00231">
    <property type="entry name" value="small_GTP"/>
    <property type="match status" value="1"/>
</dbReference>
<evidence type="ECO:0000313" key="12">
    <source>
        <dbReference type="Proteomes" id="UP000296862"/>
    </source>
</evidence>
<evidence type="ECO:0000256" key="5">
    <source>
        <dbReference type="ARBA" id="ARBA00022917"/>
    </source>
</evidence>
<dbReference type="Pfam" id="PF04760">
    <property type="entry name" value="IF2_N"/>
    <property type="match status" value="1"/>
</dbReference>
<dbReference type="SUPFAM" id="SSF52540">
    <property type="entry name" value="P-loop containing nucleoside triphosphate hydrolases"/>
    <property type="match status" value="1"/>
</dbReference>
<feature type="compositionally biased region" description="Basic and acidic residues" evidence="9">
    <location>
        <begin position="80"/>
        <end position="97"/>
    </location>
</feature>
<keyword evidence="3 7" id="KW-0396">Initiation factor</keyword>
<dbReference type="CDD" id="cd01887">
    <property type="entry name" value="IF2_eIF5B"/>
    <property type="match status" value="1"/>
</dbReference>
<reference evidence="11 12" key="1">
    <citation type="submission" date="2019-04" db="EMBL/GenBank/DDBJ databases">
        <title>Flavobacterium sp. GS03.</title>
        <authorList>
            <person name="Kim H."/>
        </authorList>
    </citation>
    <scope>NUCLEOTIDE SEQUENCE [LARGE SCALE GENOMIC DNA]</scope>
    <source>
        <strain evidence="11 12">GS03</strain>
    </source>
</reference>
<dbReference type="FunFam" id="3.40.50.300:FF:000019">
    <property type="entry name" value="Translation initiation factor IF-2"/>
    <property type="match status" value="1"/>
</dbReference>
<dbReference type="Gene3D" id="2.40.30.10">
    <property type="entry name" value="Translation factors"/>
    <property type="match status" value="2"/>
</dbReference>
<dbReference type="SUPFAM" id="SSF52156">
    <property type="entry name" value="Initiation factor IF2/eIF5b, domain 3"/>
    <property type="match status" value="1"/>
</dbReference>
<feature type="compositionally biased region" description="Gly residues" evidence="9">
    <location>
        <begin position="247"/>
        <end position="256"/>
    </location>
</feature>
<evidence type="ECO:0000256" key="7">
    <source>
        <dbReference type="HAMAP-Rule" id="MF_00100"/>
    </source>
</evidence>
<dbReference type="InterPro" id="IPR000795">
    <property type="entry name" value="T_Tr_GTP-bd_dom"/>
</dbReference>
<dbReference type="AlphaFoldDB" id="A0A4P7PQ33"/>
<keyword evidence="7" id="KW-0963">Cytoplasm</keyword>
<dbReference type="Pfam" id="PF11987">
    <property type="entry name" value="IF-2"/>
    <property type="match status" value="1"/>
</dbReference>
<dbReference type="SUPFAM" id="SSF50447">
    <property type="entry name" value="Translation proteins"/>
    <property type="match status" value="2"/>
</dbReference>
<dbReference type="InterPro" id="IPR015760">
    <property type="entry name" value="TIF_IF2"/>
</dbReference>
<proteinExistence type="inferred from homology"/>
<dbReference type="OrthoDB" id="9811804at2"/>
<evidence type="ECO:0000256" key="1">
    <source>
        <dbReference type="ARBA" id="ARBA00007733"/>
    </source>
</evidence>
<evidence type="ECO:0000256" key="6">
    <source>
        <dbReference type="ARBA" id="ARBA00023134"/>
    </source>
</evidence>
<dbReference type="Proteomes" id="UP000296862">
    <property type="component" value="Chromosome"/>
</dbReference>
<dbReference type="InterPro" id="IPR000178">
    <property type="entry name" value="TF_IF2_bacterial-like"/>
</dbReference>
<feature type="binding site" evidence="7">
    <location>
        <begin position="427"/>
        <end position="434"/>
    </location>
    <ligand>
        <name>GTP</name>
        <dbReference type="ChEBI" id="CHEBI:37565"/>
    </ligand>
</feature>
<feature type="region of interest" description="Disordered" evidence="9">
    <location>
        <begin position="302"/>
        <end position="335"/>
    </location>
</feature>
<dbReference type="PROSITE" id="PS01176">
    <property type="entry name" value="IF2"/>
    <property type="match status" value="1"/>
</dbReference>
<feature type="compositionally biased region" description="Basic and acidic residues" evidence="9">
    <location>
        <begin position="139"/>
        <end position="160"/>
    </location>
</feature>